<keyword evidence="2" id="KW-1185">Reference proteome</keyword>
<sequence>MTDQANLPIDGETALAAPIGEEFVLVLGVADAMPPTLQVLLNGDPAMCMEATVVSWRRPGAPSDAAVGFVAAIPLQINGRLRLGSVVMRRAGRPARFTLMRRALPLPRLLHLMAGDAGDAFAEAVDGLIQALMAGKGSQRRLAAALNMLQVAARNDGFVEVMGALDTGEIYLQGWSTELPADATRLLVSHEGFLVGDFVAATVPREDLGENGRGFVGLLDPGKVPVEADAFERLFFRGAEGWRSLDIYDRRVLLASTDVPAHIRDVLPRAEASPETLRQLRRAAQRFDGRDTVSALQKPIRLGMDMVAEVPGGGMLVSGWMLDPDGLVDTIALRCGTMAEGINGTWTRLPRPDVTHAFQNDPLFAGRVDPSRHDHGFLAFVPGVSASDDAPTYFELTIDEDTIAFYPLTVTRGLSRRALERLMSALDPHTATASVAIERHIGPMLQAMERPAPRVVETRDFGFDEAAPLALVVGAAGEPEEAAVALSLLALDPETRNVPIVLSVPIGHADRVGADAQRLAGFYGLRLRLVVAEGIEDMCDAFEAAVGATSAETLAFLSASVLPREAGWLSRMERAYRARGGKVLVSPTIVFEDDSIRFAGTWLETEDGERRLSDRYIGYPRDVVRNAEPSDVVAGTVACCLLPRAAMEAAGGFNRSYLGATEKGRDLCLQLKLAGTPSMWLPEVEMIAAEENAGAIATPWQKLAQRADRWSFNRRWSLLVANMRG</sequence>
<dbReference type="RefSeq" id="WP_019404475.1">
    <property type="nucleotide sequence ID" value="NZ_JACIEN010000005.1"/>
</dbReference>
<evidence type="ECO:0008006" key="3">
    <source>
        <dbReference type="Google" id="ProtNLM"/>
    </source>
</evidence>
<comment type="caution">
    <text evidence="1">The sequence shown here is derived from an EMBL/GenBank/DDBJ whole genome shotgun (WGS) entry which is preliminary data.</text>
</comment>
<dbReference type="Proteomes" id="UP000577362">
    <property type="component" value="Unassembled WGS sequence"/>
</dbReference>
<dbReference type="AlphaFoldDB" id="A0A840C0D2"/>
<gene>
    <name evidence="1" type="ORF">GGR16_003717</name>
</gene>
<evidence type="ECO:0000313" key="2">
    <source>
        <dbReference type="Proteomes" id="UP000577362"/>
    </source>
</evidence>
<dbReference type="InterPro" id="IPR029044">
    <property type="entry name" value="Nucleotide-diphossugar_trans"/>
</dbReference>
<dbReference type="Gene3D" id="3.90.550.10">
    <property type="entry name" value="Spore Coat Polysaccharide Biosynthesis Protein SpsA, Chain A"/>
    <property type="match status" value="1"/>
</dbReference>
<evidence type="ECO:0000313" key="1">
    <source>
        <dbReference type="EMBL" id="MBB4018670.1"/>
    </source>
</evidence>
<protein>
    <recommendedName>
        <fullName evidence="3">Glycosyltransferase family 2 protein</fullName>
    </recommendedName>
</protein>
<reference evidence="1 2" key="1">
    <citation type="submission" date="2020-08" db="EMBL/GenBank/DDBJ databases">
        <title>Genomic Encyclopedia of Type Strains, Phase IV (KMG-IV): sequencing the most valuable type-strain genomes for metagenomic binning, comparative biology and taxonomic classification.</title>
        <authorList>
            <person name="Goeker M."/>
        </authorList>
    </citation>
    <scope>NUCLEOTIDE SEQUENCE [LARGE SCALE GENOMIC DNA]</scope>
    <source>
        <strain evidence="1 2">DSM 103737</strain>
    </source>
</reference>
<organism evidence="1 2">
    <name type="scientific">Chelatococcus caeni</name>
    <dbReference type="NCBI Taxonomy" id="1348468"/>
    <lineage>
        <taxon>Bacteria</taxon>
        <taxon>Pseudomonadati</taxon>
        <taxon>Pseudomonadota</taxon>
        <taxon>Alphaproteobacteria</taxon>
        <taxon>Hyphomicrobiales</taxon>
        <taxon>Chelatococcaceae</taxon>
        <taxon>Chelatococcus</taxon>
    </lineage>
</organism>
<name>A0A840C0D2_9HYPH</name>
<dbReference type="SUPFAM" id="SSF53448">
    <property type="entry name" value="Nucleotide-diphospho-sugar transferases"/>
    <property type="match status" value="1"/>
</dbReference>
<dbReference type="EMBL" id="JACIEN010000005">
    <property type="protein sequence ID" value="MBB4018670.1"/>
    <property type="molecule type" value="Genomic_DNA"/>
</dbReference>
<proteinExistence type="predicted"/>
<accession>A0A840C0D2</accession>